<evidence type="ECO:0000256" key="1">
    <source>
        <dbReference type="ARBA" id="ARBA00023152"/>
    </source>
</evidence>
<evidence type="ECO:0000256" key="2">
    <source>
        <dbReference type="ARBA" id="ARBA00023235"/>
    </source>
</evidence>
<gene>
    <name evidence="4" type="ORF">NZD86_11170</name>
</gene>
<dbReference type="RefSeq" id="WP_268046619.1">
    <property type="nucleotide sequence ID" value="NZ_CP104064.1"/>
</dbReference>
<evidence type="ECO:0000313" key="4">
    <source>
        <dbReference type="EMBL" id="WAH38992.1"/>
    </source>
</evidence>
<dbReference type="SMART" id="SM00855">
    <property type="entry name" value="PGAM"/>
    <property type="match status" value="1"/>
</dbReference>
<name>A0ABY6Z8U5_9BACL</name>
<organism evidence="4 5">
    <name type="scientific">Alicyclobacillus dauci</name>
    <dbReference type="NCBI Taxonomy" id="1475485"/>
    <lineage>
        <taxon>Bacteria</taxon>
        <taxon>Bacillati</taxon>
        <taxon>Bacillota</taxon>
        <taxon>Bacilli</taxon>
        <taxon>Bacillales</taxon>
        <taxon>Alicyclobacillaceae</taxon>
        <taxon>Alicyclobacillus</taxon>
    </lineage>
</organism>
<keyword evidence="1" id="KW-0324">Glycolysis</keyword>
<evidence type="ECO:0000313" key="5">
    <source>
        <dbReference type="Proteomes" id="UP001164803"/>
    </source>
</evidence>
<feature type="region of interest" description="Disordered" evidence="3">
    <location>
        <begin position="90"/>
        <end position="110"/>
    </location>
</feature>
<dbReference type="Pfam" id="PF00300">
    <property type="entry name" value="His_Phos_1"/>
    <property type="match status" value="1"/>
</dbReference>
<dbReference type="InterPro" id="IPR029033">
    <property type="entry name" value="His_PPase_superfam"/>
</dbReference>
<dbReference type="InterPro" id="IPR050275">
    <property type="entry name" value="PGM_Phosphatase"/>
</dbReference>
<dbReference type="EMBL" id="CP104064">
    <property type="protein sequence ID" value="WAH38992.1"/>
    <property type="molecule type" value="Genomic_DNA"/>
</dbReference>
<dbReference type="CDD" id="cd07067">
    <property type="entry name" value="HP_PGM_like"/>
    <property type="match status" value="1"/>
</dbReference>
<accession>A0ABY6Z8U5</accession>
<sequence>MDIWLVRHGETDWNLNRRVQGWTDIPLNQTGRDQARRLAASLSGIPFQHIYTSDLSRARDTGKAIADSTGTPLSTTPQLREQYFGQAEGLNRQDKDRRFPNGAPDAETPSMVEARVSEFLTEIAAKHPTGRIVVATHGGVVRAALRWLGQPDPVIHNTSVTCLRVENGVFSVSVVNAIPHLQARTDDESTAGIS</sequence>
<dbReference type="PROSITE" id="PS00175">
    <property type="entry name" value="PG_MUTASE"/>
    <property type="match status" value="1"/>
</dbReference>
<reference evidence="4" key="1">
    <citation type="submission" date="2022-08" db="EMBL/GenBank/DDBJ databases">
        <title>Alicyclobacillus dauci DSM2870, complete genome.</title>
        <authorList>
            <person name="Wang Q."/>
            <person name="Cai R."/>
            <person name="Wang Z."/>
        </authorList>
    </citation>
    <scope>NUCLEOTIDE SEQUENCE</scope>
    <source>
        <strain evidence="4">DSM 28700</strain>
    </source>
</reference>
<dbReference type="PANTHER" id="PTHR48100">
    <property type="entry name" value="BROAD-SPECIFICITY PHOSPHATASE YOR283W-RELATED"/>
    <property type="match status" value="1"/>
</dbReference>
<dbReference type="SUPFAM" id="SSF53254">
    <property type="entry name" value="Phosphoglycerate mutase-like"/>
    <property type="match status" value="1"/>
</dbReference>
<keyword evidence="5" id="KW-1185">Reference proteome</keyword>
<dbReference type="PANTHER" id="PTHR48100:SF1">
    <property type="entry name" value="HISTIDINE PHOSPHATASE FAMILY PROTEIN-RELATED"/>
    <property type="match status" value="1"/>
</dbReference>
<dbReference type="InterPro" id="IPR001345">
    <property type="entry name" value="PG/BPGM_mutase_AS"/>
</dbReference>
<evidence type="ECO:0000256" key="3">
    <source>
        <dbReference type="SAM" id="MobiDB-lite"/>
    </source>
</evidence>
<dbReference type="InterPro" id="IPR013078">
    <property type="entry name" value="His_Pase_superF_clade-1"/>
</dbReference>
<proteinExistence type="predicted"/>
<protein>
    <submittedName>
        <fullName evidence="4">Histidine phosphatase family protein</fullName>
    </submittedName>
</protein>
<dbReference type="Gene3D" id="3.40.50.1240">
    <property type="entry name" value="Phosphoglycerate mutase-like"/>
    <property type="match status" value="1"/>
</dbReference>
<dbReference type="Proteomes" id="UP001164803">
    <property type="component" value="Chromosome"/>
</dbReference>
<keyword evidence="2" id="KW-0413">Isomerase</keyword>